<dbReference type="Gene3D" id="2.60.40.4270">
    <property type="entry name" value="Listeria-Bacteroides repeat domain"/>
    <property type="match status" value="1"/>
</dbReference>
<evidence type="ECO:0000313" key="2">
    <source>
        <dbReference type="EMBL" id="TDD60281.1"/>
    </source>
</evidence>
<dbReference type="InterPro" id="IPR042229">
    <property type="entry name" value="Listeria/Bacterioides_rpt_sf"/>
</dbReference>
<dbReference type="EMBL" id="SMKX01000026">
    <property type="protein sequence ID" value="TDD60281.1"/>
    <property type="molecule type" value="Genomic_DNA"/>
</dbReference>
<name>A0A4R4ZN36_9ACTN</name>
<evidence type="ECO:0008006" key="4">
    <source>
        <dbReference type="Google" id="ProtNLM"/>
    </source>
</evidence>
<organism evidence="2 3">
    <name type="scientific">Kribbella antibiotica</name>
    <dbReference type="NCBI Taxonomy" id="190195"/>
    <lineage>
        <taxon>Bacteria</taxon>
        <taxon>Bacillati</taxon>
        <taxon>Actinomycetota</taxon>
        <taxon>Actinomycetes</taxon>
        <taxon>Propionibacteriales</taxon>
        <taxon>Kribbellaceae</taxon>
        <taxon>Kribbella</taxon>
    </lineage>
</organism>
<reference evidence="2 3" key="1">
    <citation type="submission" date="2019-03" db="EMBL/GenBank/DDBJ databases">
        <title>Draft genome sequences of novel Actinobacteria.</title>
        <authorList>
            <person name="Sahin N."/>
            <person name="Ay H."/>
            <person name="Saygin H."/>
        </authorList>
    </citation>
    <scope>NUCLEOTIDE SEQUENCE [LARGE SCALE GENOMIC DNA]</scope>
    <source>
        <strain evidence="2 3">JCM 13523</strain>
    </source>
</reference>
<protein>
    <recommendedName>
        <fullName evidence="4">Bacterial repeat domain-containing protein</fullName>
    </recommendedName>
</protein>
<dbReference type="SUPFAM" id="SSF50969">
    <property type="entry name" value="YVTN repeat-like/Quinoprotein amine dehydrogenase"/>
    <property type="match status" value="1"/>
</dbReference>
<gene>
    <name evidence="2" type="ORF">E1263_11710</name>
</gene>
<sequence length="427" mass="46003">MAETVAAVRARNDDDLACVLSCVPVRASQGSTHRKGGFMLARYGIGRLSRTVVALGAATALTVAGTVTATAALPKVTGPTLAGTAKPTSAKYTALNGGVTDGTYWYAVVTEHAKSGTKVYDSNQLIKTKLYASSPTKIATFRIRSGHQTNLLGHGNDMAYNADTKRLMIPAWTNDDSVQGATQGRAIRVVNPGTLAIEKTVLLPHTTTGLCYDTVNNRYAGGTLNQYYSYDSAFKQTGKSAKFAMTGLGQGIDCDQSYIYVITSPKGAQKTNKIFVYNWSFKLVRTYEHASGAESEHLTHQSGTYYLGFNTGAGKLYRLDNFQFTVTYAAAGGTGSMPATVVLYGRSTALRTNAFKRTGYTFTGWSAKRSYDNKTRYQNPKDTSKTGWYAAGKQPSGWKPYLYKNGAAVLHTTPRGAVALTAAWRKA</sequence>
<keyword evidence="3" id="KW-1185">Reference proteome</keyword>
<dbReference type="OrthoDB" id="3351283at2"/>
<dbReference type="AlphaFoldDB" id="A0A4R4ZN36"/>
<evidence type="ECO:0000313" key="3">
    <source>
        <dbReference type="Proteomes" id="UP000295124"/>
    </source>
</evidence>
<comment type="caution">
    <text evidence="2">The sequence shown here is derived from an EMBL/GenBank/DDBJ whole genome shotgun (WGS) entry which is preliminary data.</text>
</comment>
<dbReference type="Proteomes" id="UP000295124">
    <property type="component" value="Unassembled WGS sequence"/>
</dbReference>
<dbReference type="InterPro" id="IPR013378">
    <property type="entry name" value="InlB-like_B-rpt"/>
</dbReference>
<dbReference type="InterPro" id="IPR011044">
    <property type="entry name" value="Quino_amine_DH_bsu"/>
</dbReference>
<evidence type="ECO:0000256" key="1">
    <source>
        <dbReference type="ARBA" id="ARBA00004196"/>
    </source>
</evidence>
<comment type="subcellular location">
    <subcellularLocation>
        <location evidence="1">Cell envelope</location>
    </subcellularLocation>
</comment>
<proteinExistence type="predicted"/>
<accession>A0A4R4ZN36</accession>
<dbReference type="Pfam" id="PF09479">
    <property type="entry name" value="Flg_new"/>
    <property type="match status" value="1"/>
</dbReference>
<dbReference type="GO" id="GO:0030313">
    <property type="term" value="C:cell envelope"/>
    <property type="evidence" value="ECO:0007669"/>
    <property type="project" value="UniProtKB-SubCell"/>
</dbReference>